<comment type="caution">
    <text evidence="1">The sequence shown here is derived from an EMBL/GenBank/DDBJ whole genome shotgun (WGS) entry which is preliminary data.</text>
</comment>
<dbReference type="AlphaFoldDB" id="A0A9R1X3Y1"/>
<keyword evidence="2" id="KW-1185">Reference proteome</keyword>
<protein>
    <submittedName>
        <fullName evidence="1">Uncharacterized protein</fullName>
    </submittedName>
</protein>
<reference evidence="1 2" key="1">
    <citation type="journal article" date="2017" name="Nat. Commun.">
        <title>Genome assembly with in vitro proximity ligation data and whole-genome triplication in lettuce.</title>
        <authorList>
            <person name="Reyes-Chin-Wo S."/>
            <person name="Wang Z."/>
            <person name="Yang X."/>
            <person name="Kozik A."/>
            <person name="Arikit S."/>
            <person name="Song C."/>
            <person name="Xia L."/>
            <person name="Froenicke L."/>
            <person name="Lavelle D.O."/>
            <person name="Truco M.J."/>
            <person name="Xia R."/>
            <person name="Zhu S."/>
            <person name="Xu C."/>
            <person name="Xu H."/>
            <person name="Xu X."/>
            <person name="Cox K."/>
            <person name="Korf I."/>
            <person name="Meyers B.C."/>
            <person name="Michelmore R.W."/>
        </authorList>
    </citation>
    <scope>NUCLEOTIDE SEQUENCE [LARGE SCALE GENOMIC DNA]</scope>
    <source>
        <strain evidence="2">cv. Salinas</strain>
        <tissue evidence="1">Seedlings</tissue>
    </source>
</reference>
<gene>
    <name evidence="1" type="ORF">LSAT_V11C600332790</name>
</gene>
<dbReference type="EMBL" id="NBSK02000006">
    <property type="protein sequence ID" value="KAJ0199795.1"/>
    <property type="molecule type" value="Genomic_DNA"/>
</dbReference>
<evidence type="ECO:0000313" key="2">
    <source>
        <dbReference type="Proteomes" id="UP000235145"/>
    </source>
</evidence>
<sequence length="81" mass="9318">MDKANRKHNEEVHLPAMDVDMVQHTIIKEEEMKVMEEEIIGEEEVVVAPAVKLLQETNDYEGAKIKEPNIHDSYRSVLNST</sequence>
<evidence type="ECO:0000313" key="1">
    <source>
        <dbReference type="EMBL" id="KAJ0199795.1"/>
    </source>
</evidence>
<organism evidence="1 2">
    <name type="scientific">Lactuca sativa</name>
    <name type="common">Garden lettuce</name>
    <dbReference type="NCBI Taxonomy" id="4236"/>
    <lineage>
        <taxon>Eukaryota</taxon>
        <taxon>Viridiplantae</taxon>
        <taxon>Streptophyta</taxon>
        <taxon>Embryophyta</taxon>
        <taxon>Tracheophyta</taxon>
        <taxon>Spermatophyta</taxon>
        <taxon>Magnoliopsida</taxon>
        <taxon>eudicotyledons</taxon>
        <taxon>Gunneridae</taxon>
        <taxon>Pentapetalae</taxon>
        <taxon>asterids</taxon>
        <taxon>campanulids</taxon>
        <taxon>Asterales</taxon>
        <taxon>Asteraceae</taxon>
        <taxon>Cichorioideae</taxon>
        <taxon>Cichorieae</taxon>
        <taxon>Lactucinae</taxon>
        <taxon>Lactuca</taxon>
    </lineage>
</organism>
<proteinExistence type="predicted"/>
<name>A0A9R1X3Y1_LACSA</name>
<dbReference type="Proteomes" id="UP000235145">
    <property type="component" value="Unassembled WGS sequence"/>
</dbReference>
<accession>A0A9R1X3Y1</accession>